<dbReference type="EMBL" id="JAACFV010000036">
    <property type="protein sequence ID" value="KAF7509839.1"/>
    <property type="molecule type" value="Genomic_DNA"/>
</dbReference>
<organism evidence="3 4">
    <name type="scientific">Endocarpon pusillum</name>
    <dbReference type="NCBI Taxonomy" id="364733"/>
    <lineage>
        <taxon>Eukaryota</taxon>
        <taxon>Fungi</taxon>
        <taxon>Dikarya</taxon>
        <taxon>Ascomycota</taxon>
        <taxon>Pezizomycotina</taxon>
        <taxon>Eurotiomycetes</taxon>
        <taxon>Chaetothyriomycetidae</taxon>
        <taxon>Verrucariales</taxon>
        <taxon>Verrucariaceae</taxon>
        <taxon>Endocarpon</taxon>
    </lineage>
</organism>
<reference evidence="3" key="1">
    <citation type="submission" date="2020-02" db="EMBL/GenBank/DDBJ databases">
        <authorList>
            <person name="Palmer J.M."/>
        </authorList>
    </citation>
    <scope>NUCLEOTIDE SEQUENCE</scope>
    <source>
        <strain evidence="3">EPUS1.4</strain>
        <tissue evidence="3">Thallus</tissue>
    </source>
</reference>
<evidence type="ECO:0000313" key="4">
    <source>
        <dbReference type="Proteomes" id="UP000606974"/>
    </source>
</evidence>
<sequence length="208" mass="22996">MNAKYSSLGLIRVEFWRYKTEYKKSIEESARMFQNSQPGTVPEKALKGKALSLSTSFGDTIPTGGTRACKGTYLDSIPVAAFDFKYRSRTALQQLMIIPRSPSPVPLEQKSIDDLTAEEARELVRRQNVRIETAEAKLKSESNSKLKRERSSTTNSTKRAKVVRTADGKEYIDLASDSEDGGATAEHNGSGRGVTKTDAKIEVLDLID</sequence>
<gene>
    <name evidence="3" type="ORF">GJ744_007350</name>
</gene>
<accession>A0A8H7AM05</accession>
<dbReference type="PANTHER" id="PTHR36223">
    <property type="entry name" value="BETA-LACTAMASE-TYPE TRANSPEPTIDASE FOLD DOMAIN CONTAINING PROTEIN"/>
    <property type="match status" value="1"/>
</dbReference>
<feature type="compositionally biased region" description="Basic and acidic residues" evidence="1">
    <location>
        <begin position="139"/>
        <end position="151"/>
    </location>
</feature>
<name>A0A8H7AM05_9EURO</name>
<dbReference type="Pfam" id="PF25534">
    <property type="entry name" value="DUF7918"/>
    <property type="match status" value="1"/>
</dbReference>
<evidence type="ECO:0000256" key="1">
    <source>
        <dbReference type="SAM" id="MobiDB-lite"/>
    </source>
</evidence>
<dbReference type="InterPro" id="IPR057678">
    <property type="entry name" value="DUF7918"/>
</dbReference>
<evidence type="ECO:0000259" key="2">
    <source>
        <dbReference type="Pfam" id="PF25534"/>
    </source>
</evidence>
<proteinExistence type="predicted"/>
<comment type="caution">
    <text evidence="3">The sequence shown here is derived from an EMBL/GenBank/DDBJ whole genome shotgun (WGS) entry which is preliminary data.</text>
</comment>
<dbReference type="PANTHER" id="PTHR36223:SF1">
    <property type="entry name" value="TRANSCRIPTION ELONGATION FACTOR EAF N-TERMINAL DOMAIN-CONTAINING PROTEIN"/>
    <property type="match status" value="1"/>
</dbReference>
<dbReference type="OrthoDB" id="3364132at2759"/>
<dbReference type="AlphaFoldDB" id="A0A8H7AM05"/>
<keyword evidence="4" id="KW-1185">Reference proteome</keyword>
<feature type="region of interest" description="Disordered" evidence="1">
    <location>
        <begin position="175"/>
        <end position="197"/>
    </location>
</feature>
<evidence type="ECO:0000313" key="3">
    <source>
        <dbReference type="EMBL" id="KAF7509839.1"/>
    </source>
</evidence>
<feature type="domain" description="DUF7918" evidence="2">
    <location>
        <begin position="4"/>
        <end position="101"/>
    </location>
</feature>
<dbReference type="Proteomes" id="UP000606974">
    <property type="component" value="Unassembled WGS sequence"/>
</dbReference>
<feature type="region of interest" description="Disordered" evidence="1">
    <location>
        <begin position="139"/>
        <end position="161"/>
    </location>
</feature>
<protein>
    <recommendedName>
        <fullName evidence="2">DUF7918 domain-containing protein</fullName>
    </recommendedName>
</protein>